<dbReference type="EMBL" id="BNDY01000017">
    <property type="protein sequence ID" value="GHI40158.1"/>
    <property type="molecule type" value="Genomic_DNA"/>
</dbReference>
<dbReference type="RefSeq" id="WP_189971092.1">
    <property type="nucleotide sequence ID" value="NZ_BMUA01000043.1"/>
</dbReference>
<evidence type="ECO:0008006" key="4">
    <source>
        <dbReference type="Google" id="ProtNLM"/>
    </source>
</evidence>
<comment type="caution">
    <text evidence="2">The sequence shown here is derived from an EMBL/GenBank/DDBJ whole genome shotgun (WGS) entry which is preliminary data.</text>
</comment>
<keyword evidence="1" id="KW-0732">Signal</keyword>
<dbReference type="InterPro" id="IPR035992">
    <property type="entry name" value="Ricin_B-like_lectins"/>
</dbReference>
<dbReference type="CDD" id="cd23415">
    <property type="entry name" value="beta-trefoil_Ricin_AH"/>
    <property type="match status" value="1"/>
</dbReference>
<feature type="signal peptide" evidence="1">
    <location>
        <begin position="1"/>
        <end position="31"/>
    </location>
</feature>
<dbReference type="SUPFAM" id="SSF50370">
    <property type="entry name" value="Ricin B-like lectins"/>
    <property type="match status" value="1"/>
</dbReference>
<name>A0ABQ3QSE8_9ACTN</name>
<reference evidence="2" key="1">
    <citation type="submission" date="2024-05" db="EMBL/GenBank/DDBJ databases">
        <title>Whole genome shotgun sequence of Streptomyces violascens NBRC 12920.</title>
        <authorList>
            <person name="Komaki H."/>
            <person name="Tamura T."/>
        </authorList>
    </citation>
    <scope>NUCLEOTIDE SEQUENCE</scope>
    <source>
        <strain evidence="2">NBRC 12920</strain>
    </source>
</reference>
<accession>A0ABQ3QSE8</accession>
<organism evidence="2 3">
    <name type="scientific">Streptomyces violascens</name>
    <dbReference type="NCBI Taxonomy" id="67381"/>
    <lineage>
        <taxon>Bacteria</taxon>
        <taxon>Bacillati</taxon>
        <taxon>Actinomycetota</taxon>
        <taxon>Actinomycetes</taxon>
        <taxon>Kitasatosporales</taxon>
        <taxon>Streptomycetaceae</taxon>
        <taxon>Streptomyces</taxon>
    </lineage>
</organism>
<dbReference type="Gene3D" id="2.80.10.50">
    <property type="match status" value="1"/>
</dbReference>
<gene>
    <name evidence="2" type="ORF">Sviol_45660</name>
</gene>
<evidence type="ECO:0000256" key="1">
    <source>
        <dbReference type="SAM" id="SignalP"/>
    </source>
</evidence>
<proteinExistence type="predicted"/>
<evidence type="ECO:0000313" key="3">
    <source>
        <dbReference type="Proteomes" id="UP001050808"/>
    </source>
</evidence>
<feature type="chain" id="PRO_5046618163" description="Ricin B lectin domain-containing protein" evidence="1">
    <location>
        <begin position="32"/>
        <end position="205"/>
    </location>
</feature>
<sequence length="205" mass="22963">MKFKLKSAVGAGVLALGSMAGLLATAGTAQANTYQYSVQLKDQNDGQCLDSNNSGDLYVLPCNGGNYQRWDVTSYAGNVGNYYDRVQIRNRQTGRCLRVDRMHKASDPAWSDWHYVGKTGSCDYQDWHDQWNLTWVGNTNPNPNSYQFANYQQNGDSPKILCLDRGQAGHWNNMLFDLGAPSWNNTASYTCSNHSNTYQTWSMVS</sequence>
<keyword evidence="3" id="KW-1185">Reference proteome</keyword>
<protein>
    <recommendedName>
        <fullName evidence="4">Ricin B lectin domain-containing protein</fullName>
    </recommendedName>
</protein>
<evidence type="ECO:0000313" key="2">
    <source>
        <dbReference type="EMBL" id="GHI40158.1"/>
    </source>
</evidence>
<dbReference type="PROSITE" id="PS50231">
    <property type="entry name" value="RICIN_B_LECTIN"/>
    <property type="match status" value="1"/>
</dbReference>
<dbReference type="Proteomes" id="UP001050808">
    <property type="component" value="Unassembled WGS sequence"/>
</dbReference>